<dbReference type="OMA" id="KVPVENF"/>
<name>Q4UCY1_THEAN</name>
<dbReference type="AlphaFoldDB" id="Q4UCY1"/>
<gene>
    <name evidence="6" type="ORF">TA03705</name>
</gene>
<reference evidence="6 7" key="1">
    <citation type="journal article" date="2005" name="Science">
        <title>Genome of the host-cell transforming parasite Theileria annulata compared with T. parva.</title>
        <authorList>
            <person name="Pain A."/>
            <person name="Renauld H."/>
            <person name="Berriman M."/>
            <person name="Murphy L."/>
            <person name="Yeats C.A."/>
            <person name="Weir W."/>
            <person name="Kerhornou A."/>
            <person name="Aslett M."/>
            <person name="Bishop R."/>
            <person name="Bouchier C."/>
            <person name="Cochet M."/>
            <person name="Coulson R.M.R."/>
            <person name="Cronin A."/>
            <person name="de Villiers E.P."/>
            <person name="Fraser A."/>
            <person name="Fosker N."/>
            <person name="Gardner M."/>
            <person name="Goble A."/>
            <person name="Griffiths-Jones S."/>
            <person name="Harris D.E."/>
            <person name="Katzer F."/>
            <person name="Larke N."/>
            <person name="Lord A."/>
            <person name="Maser P."/>
            <person name="McKellar S."/>
            <person name="Mooney P."/>
            <person name="Morton F."/>
            <person name="Nene V."/>
            <person name="O'Neil S."/>
            <person name="Price C."/>
            <person name="Quail M.A."/>
            <person name="Rabbinowitsch E."/>
            <person name="Rawlings N.D."/>
            <person name="Rutter S."/>
            <person name="Saunders D."/>
            <person name="Seeger K."/>
            <person name="Shah T."/>
            <person name="Squares R."/>
            <person name="Squares S."/>
            <person name="Tivey A."/>
            <person name="Walker A.R."/>
            <person name="Woodward J."/>
            <person name="Dobbelaere D.A.E."/>
            <person name="Langsley G."/>
            <person name="Rajandream M.A."/>
            <person name="McKeever D."/>
            <person name="Shiels B."/>
            <person name="Tait A."/>
            <person name="Barrell B.G."/>
            <person name="Hall N."/>
        </authorList>
    </citation>
    <scope>NUCLEOTIDE SEQUENCE [LARGE SCALE GENOMIC DNA]</scope>
    <source>
        <strain evidence="7">Ankara</strain>
    </source>
</reference>
<evidence type="ECO:0000256" key="1">
    <source>
        <dbReference type="ARBA" id="ARBA00004123"/>
    </source>
</evidence>
<keyword evidence="7" id="KW-1185">Reference proteome</keyword>
<evidence type="ECO:0000256" key="4">
    <source>
        <dbReference type="SAM" id="MobiDB-lite"/>
    </source>
</evidence>
<dbReference type="InterPro" id="IPR026822">
    <property type="entry name" value="Spp2/MOS2_G-patch"/>
</dbReference>
<dbReference type="InParanoid" id="Q4UCY1"/>
<proteinExistence type="predicted"/>
<evidence type="ECO:0000313" key="6">
    <source>
        <dbReference type="EMBL" id="CAI75320.1"/>
    </source>
</evidence>
<evidence type="ECO:0000256" key="2">
    <source>
        <dbReference type="ARBA" id="ARBA00023242"/>
    </source>
</evidence>
<feature type="coiled-coil region" evidence="3">
    <location>
        <begin position="129"/>
        <end position="227"/>
    </location>
</feature>
<evidence type="ECO:0000259" key="5">
    <source>
        <dbReference type="Pfam" id="PF12656"/>
    </source>
</evidence>
<dbReference type="EMBL" id="CR940352">
    <property type="protein sequence ID" value="CAI75320.1"/>
    <property type="molecule type" value="Genomic_DNA"/>
</dbReference>
<dbReference type="VEuPathDB" id="PiroplasmaDB:TA03705"/>
<comment type="subcellular location">
    <subcellularLocation>
        <location evidence="1">Nucleus</location>
    </subcellularLocation>
</comment>
<dbReference type="OrthoDB" id="5577072at2759"/>
<dbReference type="Pfam" id="PF12656">
    <property type="entry name" value="G-patch_2"/>
    <property type="match status" value="1"/>
</dbReference>
<evidence type="ECO:0000313" key="7">
    <source>
        <dbReference type="Proteomes" id="UP000001950"/>
    </source>
</evidence>
<dbReference type="RefSeq" id="XP_954796.1">
    <property type="nucleotide sequence ID" value="XM_949703.1"/>
</dbReference>
<organism evidence="6 7">
    <name type="scientific">Theileria annulata</name>
    <dbReference type="NCBI Taxonomy" id="5874"/>
    <lineage>
        <taxon>Eukaryota</taxon>
        <taxon>Sar</taxon>
        <taxon>Alveolata</taxon>
        <taxon>Apicomplexa</taxon>
        <taxon>Aconoidasida</taxon>
        <taxon>Piroplasmida</taxon>
        <taxon>Theileriidae</taxon>
        <taxon>Theileria</taxon>
    </lineage>
</organism>
<sequence>MKFTISNIHTSNTHTSNTLNTKSNTLNTTGPSATLNTTGPSGTLNTTGLSGTNTIGIVNSIGIDIFEKEEVKKLNKEIIKEFRQDIKLINENNIIPCKNKLIKPNYQFNINKQLNYGLNFINTNEQEKKREEEKEVLEKGGEVEGLEEKEVLEVEKVEKELLEEEERLYEKLFNIKKNNIKLIKKNKELEKNNLDKNLENKNNLESINNVENIKKILKLDKRQYEKVPVENFGIQMLMGMGYNPKINKENNKKYIKRIYEKGGLGTDIIMENNMKLTKITKNN</sequence>
<evidence type="ECO:0000256" key="3">
    <source>
        <dbReference type="SAM" id="Coils"/>
    </source>
</evidence>
<dbReference type="GO" id="GO:0005634">
    <property type="term" value="C:nucleus"/>
    <property type="evidence" value="ECO:0007669"/>
    <property type="project" value="UniProtKB-SubCell"/>
</dbReference>
<dbReference type="Proteomes" id="UP000001950">
    <property type="component" value="Chromosome 3"/>
</dbReference>
<feature type="region of interest" description="Disordered" evidence="4">
    <location>
        <begin position="1"/>
        <end position="47"/>
    </location>
</feature>
<keyword evidence="2" id="KW-0539">Nucleus</keyword>
<keyword evidence="3" id="KW-0175">Coiled coil</keyword>
<feature type="domain" description="Spp2/MOS2 G-patch" evidence="5">
    <location>
        <begin position="220"/>
        <end position="267"/>
    </location>
</feature>
<dbReference type="KEGG" id="tan:TA03705"/>
<protein>
    <recommendedName>
        <fullName evidence="5">Spp2/MOS2 G-patch domain-containing protein</fullName>
    </recommendedName>
</protein>
<dbReference type="eggNOG" id="ENOG502SFEQ">
    <property type="taxonomic scope" value="Eukaryota"/>
</dbReference>
<dbReference type="GeneID" id="3864598"/>
<accession>Q4UCY1</accession>